<evidence type="ECO:0000313" key="3">
    <source>
        <dbReference type="Proteomes" id="UP000680866"/>
    </source>
</evidence>
<protein>
    <submittedName>
        <fullName evidence="2">Uncharacterized protein</fullName>
    </submittedName>
</protein>
<accession>A0A810MUL0</accession>
<keyword evidence="3" id="KW-1185">Reference proteome</keyword>
<sequence>MEPATLLPTHNPPHPGDTRRTAPRSANQAVRAPRQRRAVRPRSTLAAPIPDEPLVVVVTGPAAARPGTVLGALLGAPLPVPADRPGDAFVVVRHAERRAVAAYLPGRRAPQPYGSTAPGSAPARPPRRIEVSLPDPLLRHLALVEAPDTGTLDAAATRVLLDVAGRGALLFVTAAGHHPDGPEVALLAGAARAGVPVLFAGTPAGDPAADAGAGLDAQRAAVTAAVPALAGAPWFAVRGGTDPAELRRALVERAGVADLRRVADRSPVPATGGAVRVAADALEPDWAAWLDRLVRSAAHLARQRLAVELAGLHLRCLRDIVAGAGPAGLPDRLDRELHALSLRAVATAGTDLTRIVDETARHVFGRADREIRDRLVDAVRHGLSDDPAVADLERVLLVTTTAGVASVTGPAAVAALSAYPVPPGRALLPPFGMALSAGCYGHWRNPANADPARARAWLQRAVRATELELLAETSRRYGAAGRALSLVITEAVDHGILLV</sequence>
<evidence type="ECO:0000256" key="1">
    <source>
        <dbReference type="SAM" id="MobiDB-lite"/>
    </source>
</evidence>
<dbReference type="EMBL" id="AP023359">
    <property type="protein sequence ID" value="BCJ64210.1"/>
    <property type="molecule type" value="Genomic_DNA"/>
</dbReference>
<organism evidence="2 3">
    <name type="scientific">Polymorphospora rubra</name>
    <dbReference type="NCBI Taxonomy" id="338584"/>
    <lineage>
        <taxon>Bacteria</taxon>
        <taxon>Bacillati</taxon>
        <taxon>Actinomycetota</taxon>
        <taxon>Actinomycetes</taxon>
        <taxon>Micromonosporales</taxon>
        <taxon>Micromonosporaceae</taxon>
        <taxon>Polymorphospora</taxon>
    </lineage>
</organism>
<gene>
    <name evidence="2" type="ORF">Prubr_12310</name>
</gene>
<evidence type="ECO:0000313" key="2">
    <source>
        <dbReference type="EMBL" id="BCJ64210.1"/>
    </source>
</evidence>
<reference evidence="2" key="1">
    <citation type="submission" date="2020-08" db="EMBL/GenBank/DDBJ databases">
        <title>Whole genome shotgun sequence of Polymorphospora rubra NBRC 101157.</title>
        <authorList>
            <person name="Komaki H."/>
            <person name="Tamura T."/>
        </authorList>
    </citation>
    <scope>NUCLEOTIDE SEQUENCE</scope>
    <source>
        <strain evidence="2">NBRC 101157</strain>
    </source>
</reference>
<dbReference type="RefSeq" id="WP_212822408.1">
    <property type="nucleotide sequence ID" value="NZ_AP023359.1"/>
</dbReference>
<name>A0A810MUL0_9ACTN</name>
<feature type="region of interest" description="Disordered" evidence="1">
    <location>
        <begin position="107"/>
        <end position="128"/>
    </location>
</feature>
<proteinExistence type="predicted"/>
<dbReference type="Proteomes" id="UP000680866">
    <property type="component" value="Chromosome"/>
</dbReference>
<dbReference type="AlphaFoldDB" id="A0A810MUL0"/>
<feature type="region of interest" description="Disordered" evidence="1">
    <location>
        <begin position="1"/>
        <end position="40"/>
    </location>
</feature>
<dbReference type="KEGG" id="pry:Prubr_12310"/>